<feature type="domain" description="DOD-type homing endonuclease" evidence="2">
    <location>
        <begin position="211"/>
        <end position="335"/>
    </location>
</feature>
<comment type="caution">
    <text evidence="3">The sequence shown here is derived from an EMBL/GenBank/DDBJ whole genome shotgun (WGS) entry which is preliminary data.</text>
</comment>
<evidence type="ECO:0000313" key="3">
    <source>
        <dbReference type="EMBL" id="GGM27052.1"/>
    </source>
</evidence>
<keyword evidence="4" id="KW-1185">Reference proteome</keyword>
<dbReference type="Proteomes" id="UP000608890">
    <property type="component" value="Unassembled WGS sequence"/>
</dbReference>
<dbReference type="Gene3D" id="3.10.28.10">
    <property type="entry name" value="Homing endonucleases"/>
    <property type="match status" value="1"/>
</dbReference>
<evidence type="ECO:0000259" key="2">
    <source>
        <dbReference type="PROSITE" id="PS50819"/>
    </source>
</evidence>
<dbReference type="GO" id="GO:0004519">
    <property type="term" value="F:endonuclease activity"/>
    <property type="evidence" value="ECO:0007669"/>
    <property type="project" value="InterPro"/>
</dbReference>
<dbReference type="InterPro" id="IPR036844">
    <property type="entry name" value="Hint_dom_sf"/>
</dbReference>
<organism evidence="3 4">
    <name type="scientific">Micromonospora sonchi</name>
    <dbReference type="NCBI Taxonomy" id="1763543"/>
    <lineage>
        <taxon>Bacteria</taxon>
        <taxon>Bacillati</taxon>
        <taxon>Actinomycetota</taxon>
        <taxon>Actinomycetes</taxon>
        <taxon>Micromonosporales</taxon>
        <taxon>Micromonosporaceae</taxon>
        <taxon>Micromonospora</taxon>
    </lineage>
</organism>
<dbReference type="SUPFAM" id="SSF55608">
    <property type="entry name" value="Homing endonucleases"/>
    <property type="match status" value="2"/>
</dbReference>
<dbReference type="SUPFAM" id="SSF51294">
    <property type="entry name" value="Hedgehog/intein (Hint) domain"/>
    <property type="match status" value="1"/>
</dbReference>
<evidence type="ECO:0000313" key="4">
    <source>
        <dbReference type="Proteomes" id="UP000608890"/>
    </source>
</evidence>
<dbReference type="Gene3D" id="3.30.420.240">
    <property type="match status" value="1"/>
</dbReference>
<evidence type="ECO:0000256" key="1">
    <source>
        <dbReference type="SAM" id="MobiDB-lite"/>
    </source>
</evidence>
<dbReference type="AlphaFoldDB" id="A0A917WTD2"/>
<dbReference type="InterPro" id="IPR027417">
    <property type="entry name" value="P-loop_NTPase"/>
</dbReference>
<feature type="region of interest" description="Disordered" evidence="1">
    <location>
        <begin position="814"/>
        <end position="847"/>
    </location>
</feature>
<reference evidence="3" key="2">
    <citation type="submission" date="2020-09" db="EMBL/GenBank/DDBJ databases">
        <authorList>
            <person name="Sun Q."/>
            <person name="Zhou Y."/>
        </authorList>
    </citation>
    <scope>NUCLEOTIDE SEQUENCE</scope>
    <source>
        <strain evidence="3">CGMCC 4.7312</strain>
    </source>
</reference>
<dbReference type="Gene3D" id="3.40.50.300">
    <property type="entry name" value="P-loop containing nucleotide triphosphate hydrolases"/>
    <property type="match status" value="1"/>
</dbReference>
<name>A0A917WTD2_9ACTN</name>
<dbReference type="PROSITE" id="PS50819">
    <property type="entry name" value="INTEIN_ENDONUCLEASE"/>
    <property type="match status" value="1"/>
</dbReference>
<sequence>MTSLYSTSLSPWEAAARLFEPTPVSPYLHDPVGWCQNRLGEFLWSKQREIAESVRDNRRTAVKSCHNAGKGLPLDTPLPTPTGWTTMGEVQPGDELLDENGQPCKVEAVTPVWNEPCYRVRFSNGEEIVTDAGHLWSTIRLDERHALRERRRQRGLAAPSDWREHWTLAKTMSTPEIAATLRTGIGQLRHAIPVCRPLDLPEVNLPVHPYVLGAWLGDGTSIQPEIACDEPDREIVDRIAALGENVRKTASRINWSMAGEVPDRPLLRHRLRDLGVLGNKHIPMVYLRASLEQRIELLRGIMDTDGFNSRNSVGADFCSERLANDLAELVRSLGCIVHVNPGRATCNGADAGTRYRLMWRSPFNPFHLARKRAAWVADNVSRRTIRTIASVEPVDSVPTKCIQVSSPSALYLATEHFIPTHNSWIASRIAAWWLDTHPPGEAFVVSTAPTYKQVHAILWEEIRAAAKKAASRGEPLPGRVLQSDEWKLDDGTLIGFGRKPADTDEHGFQGIHRRYVLVILDEACGIPAQLWTAVEAITTNADCRILAVGNPDDPATEFHQVCKPGSGWNVIRISGLETPNMTAERIAAEPGLAELFDKLDLGPSTEFVPDGLRPLMLDAGWVADKIRRWGVESPRFTSKVLGEFPDIGEDVLIPPSWIRAAQERACEPGPRSILGVDVARFGSDRTILCLRRGPVARIIGDYSKQSTTETTGCAVRAIAEHGVNETRVDGVGVGGGVVDQLVEAGHDVIDMQAGAAANDRDAFANARAEWSWAIRQLFEDGDIDLDPDDDELAAQLGAIKYRYTARGQVQIESKDEMRKRGLPSPDRADALILTGAPSPPLTEDVYEDADDADFSISLV</sequence>
<proteinExistence type="predicted"/>
<dbReference type="RefSeq" id="WP_189041025.1">
    <property type="nucleotide sequence ID" value="NZ_BMNB01000003.1"/>
</dbReference>
<gene>
    <name evidence="3" type="ORF">GCM10011608_09790</name>
</gene>
<reference evidence="3" key="1">
    <citation type="journal article" date="2014" name="Int. J. Syst. Evol. Microbiol.">
        <title>Complete genome sequence of Corynebacterium casei LMG S-19264T (=DSM 44701T), isolated from a smear-ripened cheese.</title>
        <authorList>
            <consortium name="US DOE Joint Genome Institute (JGI-PGF)"/>
            <person name="Walter F."/>
            <person name="Albersmeier A."/>
            <person name="Kalinowski J."/>
            <person name="Ruckert C."/>
        </authorList>
    </citation>
    <scope>NUCLEOTIDE SEQUENCE</scope>
    <source>
        <strain evidence="3">CGMCC 4.7312</strain>
    </source>
</reference>
<accession>A0A917WTD2</accession>
<dbReference type="InterPro" id="IPR004042">
    <property type="entry name" value="Intein_endonuc_central"/>
</dbReference>
<dbReference type="EMBL" id="BMNB01000003">
    <property type="protein sequence ID" value="GGM27052.1"/>
    <property type="molecule type" value="Genomic_DNA"/>
</dbReference>
<protein>
    <recommendedName>
        <fullName evidence="2">DOD-type homing endonuclease domain-containing protein</fullName>
    </recommendedName>
</protein>
<dbReference type="InterPro" id="IPR027434">
    <property type="entry name" value="Homing_endonucl"/>
</dbReference>